<dbReference type="AlphaFoldDB" id="A0A412FSR5"/>
<name>A0A412FSR5_9FIRM</name>
<dbReference type="EMBL" id="QRUP01000018">
    <property type="protein sequence ID" value="RGR71212.1"/>
    <property type="molecule type" value="Genomic_DNA"/>
</dbReference>
<dbReference type="Pfam" id="PF04909">
    <property type="entry name" value="Amidohydro_2"/>
    <property type="match status" value="1"/>
</dbReference>
<dbReference type="GeneID" id="83016353"/>
<accession>A0A412FSR5</accession>
<gene>
    <name evidence="2" type="ORF">DWY25_13205</name>
</gene>
<organism evidence="2 3">
    <name type="scientific">Holdemania filiformis</name>
    <dbReference type="NCBI Taxonomy" id="61171"/>
    <lineage>
        <taxon>Bacteria</taxon>
        <taxon>Bacillati</taxon>
        <taxon>Bacillota</taxon>
        <taxon>Erysipelotrichia</taxon>
        <taxon>Erysipelotrichales</taxon>
        <taxon>Erysipelotrichaceae</taxon>
        <taxon>Holdemania</taxon>
    </lineage>
</organism>
<dbReference type="Gene3D" id="3.20.20.140">
    <property type="entry name" value="Metal-dependent hydrolases"/>
    <property type="match status" value="1"/>
</dbReference>
<evidence type="ECO:0000313" key="3">
    <source>
        <dbReference type="Proteomes" id="UP000284178"/>
    </source>
</evidence>
<comment type="caution">
    <text evidence="2">The sequence shown here is derived from an EMBL/GenBank/DDBJ whole genome shotgun (WGS) entry which is preliminary data.</text>
</comment>
<proteinExistence type="predicted"/>
<sequence length="350" mass="41005">MLQFRRPISDCHIHLFNPAQIQECFDMVKTCGYDHWTFLGCTLIGSRALTQNLIGALLKLKGQGQCLAYASFHYDSMQLPDAENLRAQIEMFDKMGYDGIKMLDGKPGIRKRLNRRLDDPAYDLMFDYAQKRQFPILYHINDPMEFWHAELLPEWAKGKGNFYGDGTFPKKLEIDQETFGFLRKHPNLKLCIPHFFFISDQHGLCCEMLDRYPNLYFDITPGWEMFENFAKDVDLWRDFFRDYSHKILYGTDTFSDHWQETVGCLQRVLETAEEFTAFEEHCRGLDLPDSVLDDLYHNNYYKFNSLGKPLDVKAVLAYADTLYAKAKGLPEEALIVADIDFYKEEIARYL</sequence>
<dbReference type="Proteomes" id="UP000284178">
    <property type="component" value="Unassembled WGS sequence"/>
</dbReference>
<feature type="domain" description="Amidohydrolase-related" evidence="1">
    <location>
        <begin position="81"/>
        <end position="299"/>
    </location>
</feature>
<protein>
    <recommendedName>
        <fullName evidence="1">Amidohydrolase-related domain-containing protein</fullName>
    </recommendedName>
</protein>
<keyword evidence="3" id="KW-1185">Reference proteome</keyword>
<reference evidence="2 3" key="1">
    <citation type="submission" date="2018-08" db="EMBL/GenBank/DDBJ databases">
        <title>A genome reference for cultivated species of the human gut microbiota.</title>
        <authorList>
            <person name="Zou Y."/>
            <person name="Xue W."/>
            <person name="Luo G."/>
        </authorList>
    </citation>
    <scope>NUCLEOTIDE SEQUENCE [LARGE SCALE GENOMIC DNA]</scope>
    <source>
        <strain evidence="2 3">AF24-29</strain>
    </source>
</reference>
<evidence type="ECO:0000313" key="2">
    <source>
        <dbReference type="EMBL" id="RGR71212.1"/>
    </source>
</evidence>
<dbReference type="RefSeq" id="WP_117895624.1">
    <property type="nucleotide sequence ID" value="NZ_CABJCV010000018.1"/>
</dbReference>
<dbReference type="InterPro" id="IPR032466">
    <property type="entry name" value="Metal_Hydrolase"/>
</dbReference>
<dbReference type="SUPFAM" id="SSF51556">
    <property type="entry name" value="Metallo-dependent hydrolases"/>
    <property type="match status" value="1"/>
</dbReference>
<dbReference type="GO" id="GO:0016787">
    <property type="term" value="F:hydrolase activity"/>
    <property type="evidence" value="ECO:0007669"/>
    <property type="project" value="InterPro"/>
</dbReference>
<evidence type="ECO:0000259" key="1">
    <source>
        <dbReference type="Pfam" id="PF04909"/>
    </source>
</evidence>
<dbReference type="InterPro" id="IPR006680">
    <property type="entry name" value="Amidohydro-rel"/>
</dbReference>